<dbReference type="AlphaFoldDB" id="A0A1R3IG21"/>
<dbReference type="EMBL" id="AWWV01010134">
    <property type="protein sequence ID" value="OMO81517.1"/>
    <property type="molecule type" value="Genomic_DNA"/>
</dbReference>
<dbReference type="PANTHER" id="PTHR38926">
    <property type="entry name" value="F-BOX DOMAIN CONTAINING PROTEIN, EXPRESSED"/>
    <property type="match status" value="1"/>
</dbReference>
<dbReference type="InterPro" id="IPR032675">
    <property type="entry name" value="LRR_dom_sf"/>
</dbReference>
<feature type="compositionally biased region" description="Polar residues" evidence="1">
    <location>
        <begin position="1"/>
        <end position="12"/>
    </location>
</feature>
<organism evidence="3 4">
    <name type="scientific">Corchorus capsularis</name>
    <name type="common">Jute</name>
    <dbReference type="NCBI Taxonomy" id="210143"/>
    <lineage>
        <taxon>Eukaryota</taxon>
        <taxon>Viridiplantae</taxon>
        <taxon>Streptophyta</taxon>
        <taxon>Embryophyta</taxon>
        <taxon>Tracheophyta</taxon>
        <taxon>Spermatophyta</taxon>
        <taxon>Magnoliopsida</taxon>
        <taxon>eudicotyledons</taxon>
        <taxon>Gunneridae</taxon>
        <taxon>Pentapetalae</taxon>
        <taxon>rosids</taxon>
        <taxon>malvids</taxon>
        <taxon>Malvales</taxon>
        <taxon>Malvaceae</taxon>
        <taxon>Grewioideae</taxon>
        <taxon>Apeibeae</taxon>
        <taxon>Corchorus</taxon>
    </lineage>
</organism>
<dbReference type="OMA" id="WGNNDAD"/>
<name>A0A1R3IG21_COCAP</name>
<keyword evidence="4" id="KW-1185">Reference proteome</keyword>
<dbReference type="CDD" id="cd22164">
    <property type="entry name" value="F-box_AtSKIP19-like"/>
    <property type="match status" value="1"/>
</dbReference>
<dbReference type="SUPFAM" id="SSF52047">
    <property type="entry name" value="RNI-like"/>
    <property type="match status" value="1"/>
</dbReference>
<dbReference type="OrthoDB" id="983091at2759"/>
<proteinExistence type="predicted"/>
<dbReference type="PROSITE" id="PS50181">
    <property type="entry name" value="FBOX"/>
    <property type="match status" value="1"/>
</dbReference>
<dbReference type="Proteomes" id="UP000188268">
    <property type="component" value="Unassembled WGS sequence"/>
</dbReference>
<evidence type="ECO:0000256" key="1">
    <source>
        <dbReference type="SAM" id="MobiDB-lite"/>
    </source>
</evidence>
<protein>
    <recommendedName>
        <fullName evidence="2">F-box domain-containing protein</fullName>
    </recommendedName>
</protein>
<dbReference type="InterPro" id="IPR006553">
    <property type="entry name" value="Leu-rich_rpt_Cys-con_subtyp"/>
</dbReference>
<sequence length="330" mass="37048">MSADTESQSTEVESGTKTEWEKTESESEAPEVPCLRNWLELPRDVTASILLKLGPIEIIESAQKVCTLWRNICKDPSMWRFIDMQNPGDLHDMPYCLEKMCIHAIDRSAGGLVGINIEYFGTDELLAYIAERASQLRRLQLACCYDISDEGLSEAASKLPLLEELEIHVGDTNKDAIEAVGRCCPLLKTLKHNQQGIRNTSFCNDEEALAIAQNMPGLYHLQLIGNCLTNHGLQAILDGCPHLESLDLRKCFHVNLEGDLGKRCAQQIKNLRRPNDSTCDYKFAVEVGESGYLFDESDLSDYGSMYGYDDFDGYDGFDGYDSDLNPYWSD</sequence>
<evidence type="ECO:0000259" key="2">
    <source>
        <dbReference type="PROSITE" id="PS50181"/>
    </source>
</evidence>
<reference evidence="3 4" key="1">
    <citation type="submission" date="2013-09" db="EMBL/GenBank/DDBJ databases">
        <title>Corchorus capsularis genome sequencing.</title>
        <authorList>
            <person name="Alam M."/>
            <person name="Haque M.S."/>
            <person name="Islam M.S."/>
            <person name="Emdad E.M."/>
            <person name="Islam M.M."/>
            <person name="Ahmed B."/>
            <person name="Halim A."/>
            <person name="Hossen Q.M.M."/>
            <person name="Hossain M.Z."/>
            <person name="Ahmed R."/>
            <person name="Khan M.M."/>
            <person name="Islam R."/>
            <person name="Rashid M.M."/>
            <person name="Khan S.A."/>
            <person name="Rahman M.S."/>
            <person name="Alam M."/>
        </authorList>
    </citation>
    <scope>NUCLEOTIDE SEQUENCE [LARGE SCALE GENOMIC DNA]</scope>
    <source>
        <strain evidence="4">cv. CVL-1</strain>
        <tissue evidence="3">Whole seedling</tissue>
    </source>
</reference>
<dbReference type="Gramene" id="OMO81517">
    <property type="protein sequence ID" value="OMO81517"/>
    <property type="gene ID" value="CCACVL1_12376"/>
</dbReference>
<dbReference type="InterPro" id="IPR001810">
    <property type="entry name" value="F-box_dom"/>
</dbReference>
<accession>A0A1R3IG21</accession>
<dbReference type="Pfam" id="PF12937">
    <property type="entry name" value="F-box-like"/>
    <property type="match status" value="1"/>
</dbReference>
<comment type="caution">
    <text evidence="3">The sequence shown here is derived from an EMBL/GenBank/DDBJ whole genome shotgun (WGS) entry which is preliminary data.</text>
</comment>
<dbReference type="PANTHER" id="PTHR38926:SF2">
    <property type="entry name" value="F-BOX_LRR-REPEAT PROTEIN 21-RELATED"/>
    <property type="match status" value="1"/>
</dbReference>
<dbReference type="SMART" id="SM00367">
    <property type="entry name" value="LRR_CC"/>
    <property type="match status" value="3"/>
</dbReference>
<dbReference type="Gene3D" id="3.80.10.10">
    <property type="entry name" value="Ribonuclease Inhibitor"/>
    <property type="match status" value="1"/>
</dbReference>
<gene>
    <name evidence="3" type="ORF">CCACVL1_12376</name>
</gene>
<feature type="domain" description="F-box" evidence="2">
    <location>
        <begin position="35"/>
        <end position="82"/>
    </location>
</feature>
<dbReference type="Gene3D" id="1.20.1280.50">
    <property type="match status" value="1"/>
</dbReference>
<evidence type="ECO:0000313" key="4">
    <source>
        <dbReference type="Proteomes" id="UP000188268"/>
    </source>
</evidence>
<evidence type="ECO:0000313" key="3">
    <source>
        <dbReference type="EMBL" id="OMO81517.1"/>
    </source>
</evidence>
<feature type="compositionally biased region" description="Basic and acidic residues" evidence="1">
    <location>
        <begin position="14"/>
        <end position="25"/>
    </location>
</feature>
<feature type="region of interest" description="Disordered" evidence="1">
    <location>
        <begin position="1"/>
        <end position="28"/>
    </location>
</feature>
<dbReference type="STRING" id="210143.A0A1R3IG21"/>